<protein>
    <submittedName>
        <fullName evidence="1">Immunity protein 10</fullName>
    </submittedName>
</protein>
<dbReference type="Proteomes" id="UP000092713">
    <property type="component" value="Unassembled WGS sequence"/>
</dbReference>
<sequence>MSAGFTATEMSVLQEDDALITTLGAPAAHGDPVYLMFQRADEYDEQDVALGMDEPYIEYCGQGFSWYGHMHAVILHANRLSVQMDAEAAMQMDDDGQIDVRFNLTPERYAQLQQALRTTFEGCDYYREER</sequence>
<dbReference type="OrthoDB" id="8706846at2"/>
<dbReference type="AlphaFoldDB" id="A0A1A7C368"/>
<dbReference type="STRING" id="1747903.ASR47_101614"/>
<name>A0A1A7C368_9BURK</name>
<evidence type="ECO:0000313" key="1">
    <source>
        <dbReference type="EMBL" id="OBV40391.1"/>
    </source>
</evidence>
<dbReference type="InterPro" id="IPR028962">
    <property type="entry name" value="Imm10"/>
</dbReference>
<organism evidence="1 2">
    <name type="scientific">Janthinobacterium psychrotolerans</name>
    <dbReference type="NCBI Taxonomy" id="1747903"/>
    <lineage>
        <taxon>Bacteria</taxon>
        <taxon>Pseudomonadati</taxon>
        <taxon>Pseudomonadota</taxon>
        <taxon>Betaproteobacteria</taxon>
        <taxon>Burkholderiales</taxon>
        <taxon>Oxalobacteraceae</taxon>
        <taxon>Janthinobacterium</taxon>
    </lineage>
</organism>
<keyword evidence="2" id="KW-1185">Reference proteome</keyword>
<dbReference type="EMBL" id="LOCQ01000047">
    <property type="protein sequence ID" value="OBV40391.1"/>
    <property type="molecule type" value="Genomic_DNA"/>
</dbReference>
<proteinExistence type="predicted"/>
<accession>A0A1A7C368</accession>
<comment type="caution">
    <text evidence="1">The sequence shown here is derived from an EMBL/GenBank/DDBJ whole genome shotgun (WGS) entry which is preliminary data.</text>
</comment>
<gene>
    <name evidence="1" type="ORF">ASR47_101614</name>
</gene>
<dbReference type="Pfam" id="PF15588">
    <property type="entry name" value="Imm10"/>
    <property type="match status" value="1"/>
</dbReference>
<dbReference type="PATRIC" id="fig|1747903.4.peg.4023"/>
<evidence type="ECO:0000313" key="2">
    <source>
        <dbReference type="Proteomes" id="UP000092713"/>
    </source>
</evidence>
<reference evidence="1 2" key="1">
    <citation type="submission" date="2016-04" db="EMBL/GenBank/DDBJ databases">
        <title>Draft genome sequence of Janthinobacterium psychrotolerans sp. nov., isolated from freshwater sediments in Denmark.</title>
        <authorList>
            <person name="Gong X."/>
            <person name="Skrivergaard S."/>
            <person name="Korsgaard B.S."/>
            <person name="Schreiber L."/>
            <person name="Marshall I.P."/>
            <person name="Finster K."/>
            <person name="Schramm A."/>
        </authorList>
    </citation>
    <scope>NUCLEOTIDE SEQUENCE [LARGE SCALE GENOMIC DNA]</scope>
    <source>
        <strain evidence="1 2">S3-2</strain>
    </source>
</reference>